<protein>
    <submittedName>
        <fullName evidence="1">Uncharacterized protein</fullName>
    </submittedName>
</protein>
<comment type="caution">
    <text evidence="1">The sequence shown here is derived from an EMBL/GenBank/DDBJ whole genome shotgun (WGS) entry which is preliminary data.</text>
</comment>
<dbReference type="EMBL" id="ADFP01000082">
    <property type="protein sequence ID" value="EFB90417.1"/>
    <property type="molecule type" value="Genomic_DNA"/>
</dbReference>
<reference evidence="1 2" key="1">
    <citation type="submission" date="2009-12" db="EMBL/GenBank/DDBJ databases">
        <authorList>
            <person name="Shrivastava S."/>
            <person name="Madupu R."/>
            <person name="Durkin A.S."/>
            <person name="Torralba M."/>
            <person name="Methe B."/>
            <person name="Sutton G.G."/>
            <person name="Strausberg R.L."/>
            <person name="Nelson K.E."/>
        </authorList>
    </citation>
    <scope>NUCLEOTIDE SEQUENCE [LARGE SCALE GENOMIC DNA]</scope>
    <source>
        <strain evidence="1 2">W5455</strain>
    </source>
</reference>
<dbReference type="Proteomes" id="UP000006462">
    <property type="component" value="Unassembled WGS sequence"/>
</dbReference>
<sequence length="53" mass="6328">MFFEKSQPIKVIYAVILSDSQTISRHTFFVKKRFSYIVIIFNKKAHLKSSLQY</sequence>
<evidence type="ECO:0000313" key="2">
    <source>
        <dbReference type="Proteomes" id="UP000006462"/>
    </source>
</evidence>
<keyword evidence="2" id="KW-1185">Reference proteome</keyword>
<evidence type="ECO:0000313" key="1">
    <source>
        <dbReference type="EMBL" id="EFB90417.1"/>
    </source>
</evidence>
<name>A0ABM9ZUB8_9BACT</name>
<organism evidence="1 2">
    <name type="scientific">Pyramidobacter piscolens W5455</name>
    <dbReference type="NCBI Taxonomy" id="352165"/>
    <lineage>
        <taxon>Bacteria</taxon>
        <taxon>Thermotogati</taxon>
        <taxon>Synergistota</taxon>
        <taxon>Synergistia</taxon>
        <taxon>Synergistales</taxon>
        <taxon>Dethiosulfovibrionaceae</taxon>
        <taxon>Pyramidobacter</taxon>
    </lineage>
</organism>
<accession>A0ABM9ZUB8</accession>
<proteinExistence type="predicted"/>
<gene>
    <name evidence="1" type="ORF">HMPREF7215_1929</name>
</gene>